<dbReference type="RefSeq" id="WP_195810807.1">
    <property type="nucleotide sequence ID" value="NZ_CP064795.1"/>
</dbReference>
<keyword evidence="3" id="KW-1185">Reference proteome</keyword>
<protein>
    <submittedName>
        <fullName evidence="2">Uncharacterized protein</fullName>
    </submittedName>
</protein>
<dbReference type="Proteomes" id="UP000595095">
    <property type="component" value="Chromosome"/>
</dbReference>
<proteinExistence type="predicted"/>
<evidence type="ECO:0000313" key="2">
    <source>
        <dbReference type="EMBL" id="QPG05724.1"/>
    </source>
</evidence>
<name>A0A7S9DXE7_9ALTE</name>
<organism evidence="2 3">
    <name type="scientific">Salinimonas marina</name>
    <dbReference type="NCBI Taxonomy" id="2785918"/>
    <lineage>
        <taxon>Bacteria</taxon>
        <taxon>Pseudomonadati</taxon>
        <taxon>Pseudomonadota</taxon>
        <taxon>Gammaproteobacteria</taxon>
        <taxon>Alteromonadales</taxon>
        <taxon>Alteromonadaceae</taxon>
        <taxon>Alteromonas/Salinimonas group</taxon>
        <taxon>Salinimonas</taxon>
    </lineage>
</organism>
<evidence type="ECO:0000256" key="1">
    <source>
        <dbReference type="SAM" id="Phobius"/>
    </source>
</evidence>
<reference evidence="2 3" key="1">
    <citation type="submission" date="2020-11" db="EMBL/GenBank/DDBJ databases">
        <title>Complete genome sequence for Salinimonas sp. strain G2-b.</title>
        <authorList>
            <person name="Park S.-J."/>
        </authorList>
    </citation>
    <scope>NUCLEOTIDE SEQUENCE [LARGE SCALE GENOMIC DNA]</scope>
    <source>
        <strain evidence="2 3">G2-b</strain>
    </source>
</reference>
<dbReference type="AlphaFoldDB" id="A0A7S9DXE7"/>
<sequence>MQVKLSFLTKVMLLLLLMMACITAVISSLLIRQSNTAIDTQHQVVQQQICIAMRCSTPC</sequence>
<dbReference type="PROSITE" id="PS51257">
    <property type="entry name" value="PROKAR_LIPOPROTEIN"/>
    <property type="match status" value="1"/>
</dbReference>
<feature type="transmembrane region" description="Helical" evidence="1">
    <location>
        <begin position="12"/>
        <end position="31"/>
    </location>
</feature>
<dbReference type="EMBL" id="CP064795">
    <property type="protein sequence ID" value="QPG05724.1"/>
    <property type="molecule type" value="Genomic_DNA"/>
</dbReference>
<evidence type="ECO:0000313" key="3">
    <source>
        <dbReference type="Proteomes" id="UP000595095"/>
    </source>
</evidence>
<keyword evidence="1" id="KW-0812">Transmembrane</keyword>
<dbReference type="KEGG" id="smaa:IT774_16980"/>
<keyword evidence="1" id="KW-0472">Membrane</keyword>
<keyword evidence="1" id="KW-1133">Transmembrane helix</keyword>
<accession>A0A7S9DXE7</accession>
<gene>
    <name evidence="2" type="ORF">IT774_16980</name>
</gene>